<sequence>MMQLYRLVIDGALVSDESDEYIYIIHISYPSYAYLPDQNMPSIPAKSPALQTVISPVQFKIENGDFSEFFVYLNIIPNSLIPRPRFKLDLLKNPDSYSITKHEMKFYNNPDFVEKYGRPRYDVNPIPVNYNVSLAEILPELEHGDFLGNYISIRWELVSHRN</sequence>
<evidence type="ECO:0000313" key="1">
    <source>
        <dbReference type="EMBL" id="AIR10506.1"/>
    </source>
</evidence>
<accession>A0A089QHQ2</accession>
<dbReference type="Proteomes" id="UP000029488">
    <property type="component" value="Chromosome"/>
</dbReference>
<dbReference type="EMBL" id="CP007646">
    <property type="protein sequence ID" value="AIR10506.1"/>
    <property type="molecule type" value="Genomic_DNA"/>
</dbReference>
<gene>
    <name evidence="1" type="ORF">LSJ_0823c</name>
</gene>
<protein>
    <submittedName>
        <fullName evidence="1">Uncharacterized protein</fullName>
    </submittedName>
</protein>
<dbReference type="AlphaFoldDB" id="A0A089QHQ2"/>
<dbReference type="KEGG" id="lsj:LSJ_0823c"/>
<organism evidence="1 2">
    <name type="scientific">Ligilactobacillus salivarius</name>
    <dbReference type="NCBI Taxonomy" id="1624"/>
    <lineage>
        <taxon>Bacteria</taxon>
        <taxon>Bacillati</taxon>
        <taxon>Bacillota</taxon>
        <taxon>Bacilli</taxon>
        <taxon>Lactobacillales</taxon>
        <taxon>Lactobacillaceae</taxon>
        <taxon>Ligilactobacillus</taxon>
    </lineage>
</organism>
<name>A0A089QHQ2_9LACO</name>
<proteinExistence type="predicted"/>
<evidence type="ECO:0000313" key="2">
    <source>
        <dbReference type="Proteomes" id="UP000029488"/>
    </source>
</evidence>
<reference evidence="1 2" key="1">
    <citation type="journal article" date="2014" name="BMC Genomics">
        <title>Unusual genome complexity in Lactobacillus salivarius JCM1046.</title>
        <authorList>
            <person name="Raftis E.J."/>
            <person name="Forde B.M."/>
            <person name="Claesson M.J."/>
            <person name="O'Toole P.W."/>
        </authorList>
    </citation>
    <scope>NUCLEOTIDE SEQUENCE [LARGE SCALE GENOMIC DNA]</scope>
    <source>
        <strain evidence="1 2">JCM1046</strain>
    </source>
</reference>